<dbReference type="InterPro" id="IPR004410">
    <property type="entry name" value="Malonyl_CoA-ACP_transAc_FabD"/>
</dbReference>
<dbReference type="InterPro" id="IPR024925">
    <property type="entry name" value="Malonyl_CoA-ACP_transAc"/>
</dbReference>
<dbReference type="InterPro" id="IPR014043">
    <property type="entry name" value="Acyl_transferase_dom"/>
</dbReference>
<feature type="active site" evidence="5">
    <location>
        <position position="198"/>
    </location>
</feature>
<keyword evidence="8" id="KW-1185">Reference proteome</keyword>
<dbReference type="GO" id="GO:0006633">
    <property type="term" value="P:fatty acid biosynthetic process"/>
    <property type="evidence" value="ECO:0007669"/>
    <property type="project" value="TreeGrafter"/>
</dbReference>
<dbReference type="PANTHER" id="PTHR42681">
    <property type="entry name" value="MALONYL-COA-ACYL CARRIER PROTEIN TRANSACYLASE, MITOCHONDRIAL"/>
    <property type="match status" value="1"/>
</dbReference>
<dbReference type="InterPro" id="IPR016036">
    <property type="entry name" value="Malonyl_transacylase_ACP-bd"/>
</dbReference>
<comment type="catalytic activity">
    <reaction evidence="3 4">
        <text>holo-[ACP] + malonyl-CoA = malonyl-[ACP] + CoA</text>
        <dbReference type="Rhea" id="RHEA:41792"/>
        <dbReference type="Rhea" id="RHEA-COMP:9623"/>
        <dbReference type="Rhea" id="RHEA-COMP:9685"/>
        <dbReference type="ChEBI" id="CHEBI:57287"/>
        <dbReference type="ChEBI" id="CHEBI:57384"/>
        <dbReference type="ChEBI" id="CHEBI:64479"/>
        <dbReference type="ChEBI" id="CHEBI:78449"/>
        <dbReference type="EC" id="2.3.1.39"/>
    </reaction>
</comment>
<dbReference type="PIRSF" id="PIRSF000446">
    <property type="entry name" value="Mct"/>
    <property type="match status" value="1"/>
</dbReference>
<reference evidence="7 8" key="1">
    <citation type="submission" date="2017-05" db="EMBL/GenBank/DDBJ databases">
        <title>Vagococcus spp. assemblies.</title>
        <authorList>
            <person name="Gulvik C.A."/>
        </authorList>
    </citation>
    <scope>NUCLEOTIDE SEQUENCE [LARGE SCALE GENOMIC DNA]</scope>
    <source>
        <strain evidence="7 8">DSM 24756</strain>
    </source>
</reference>
<dbReference type="EMBL" id="NGJZ01000001">
    <property type="protein sequence ID" value="RSU08283.1"/>
    <property type="molecule type" value="Genomic_DNA"/>
</dbReference>
<keyword evidence="2 4" id="KW-0012">Acyltransferase</keyword>
<dbReference type="NCBIfam" id="TIGR00128">
    <property type="entry name" value="fabD"/>
    <property type="match status" value="1"/>
</dbReference>
<dbReference type="FunFam" id="3.30.70.250:FF:000001">
    <property type="entry name" value="Malonyl CoA-acyl carrier protein transacylase"/>
    <property type="match status" value="1"/>
</dbReference>
<comment type="similarity">
    <text evidence="4">Belongs to the fabD family.</text>
</comment>
<dbReference type="PANTHER" id="PTHR42681:SF1">
    <property type="entry name" value="MALONYL-COA-ACYL CARRIER PROTEIN TRANSACYLASE, MITOCHONDRIAL"/>
    <property type="match status" value="1"/>
</dbReference>
<dbReference type="Gene3D" id="3.40.366.10">
    <property type="entry name" value="Malonyl-Coenzyme A Acyl Carrier Protein, domain 2"/>
    <property type="match status" value="1"/>
</dbReference>
<proteinExistence type="inferred from homology"/>
<protein>
    <recommendedName>
        <fullName evidence="4">Malonyl CoA-acyl carrier protein transacylase</fullName>
        <ecNumber evidence="4">2.3.1.39</ecNumber>
    </recommendedName>
</protein>
<keyword evidence="1 4" id="KW-0808">Transferase</keyword>
<dbReference type="Gene3D" id="3.30.70.250">
    <property type="entry name" value="Malonyl-CoA ACP transacylase, ACP-binding"/>
    <property type="match status" value="1"/>
</dbReference>
<dbReference type="SUPFAM" id="SSF55048">
    <property type="entry name" value="Probable ACP-binding domain of malonyl-CoA ACP transacylase"/>
    <property type="match status" value="1"/>
</dbReference>
<evidence type="ECO:0000313" key="7">
    <source>
        <dbReference type="EMBL" id="RSU08283.1"/>
    </source>
</evidence>
<feature type="active site" evidence="5">
    <location>
        <position position="89"/>
    </location>
</feature>
<evidence type="ECO:0000256" key="1">
    <source>
        <dbReference type="ARBA" id="ARBA00022679"/>
    </source>
</evidence>
<comment type="caution">
    <text evidence="7">The sequence shown here is derived from an EMBL/GenBank/DDBJ whole genome shotgun (WGS) entry which is preliminary data.</text>
</comment>
<dbReference type="GO" id="GO:0004314">
    <property type="term" value="F:[acyl-carrier-protein] S-malonyltransferase activity"/>
    <property type="evidence" value="ECO:0007669"/>
    <property type="project" value="UniProtKB-EC"/>
</dbReference>
<dbReference type="Proteomes" id="UP000288669">
    <property type="component" value="Unassembled WGS sequence"/>
</dbReference>
<feature type="domain" description="Malonyl-CoA:ACP transacylase (MAT)" evidence="6">
    <location>
        <begin position="6"/>
        <end position="306"/>
    </location>
</feature>
<dbReference type="InterPro" id="IPR001227">
    <property type="entry name" value="Ac_transferase_dom_sf"/>
</dbReference>
<dbReference type="OrthoDB" id="9805460at2"/>
<gene>
    <name evidence="7" type="ORF">CBF30_03315</name>
</gene>
<dbReference type="GO" id="GO:0005829">
    <property type="term" value="C:cytosol"/>
    <property type="evidence" value="ECO:0007669"/>
    <property type="project" value="TreeGrafter"/>
</dbReference>
<evidence type="ECO:0000313" key="8">
    <source>
        <dbReference type="Proteomes" id="UP000288669"/>
    </source>
</evidence>
<dbReference type="Pfam" id="PF00698">
    <property type="entry name" value="Acyl_transf_1"/>
    <property type="match status" value="1"/>
</dbReference>
<dbReference type="SUPFAM" id="SSF52151">
    <property type="entry name" value="FabD/lysophospholipase-like"/>
    <property type="match status" value="1"/>
</dbReference>
<dbReference type="EC" id="2.3.1.39" evidence="4"/>
<evidence type="ECO:0000256" key="3">
    <source>
        <dbReference type="ARBA" id="ARBA00048462"/>
    </source>
</evidence>
<dbReference type="InterPro" id="IPR050858">
    <property type="entry name" value="Mal-CoA-ACP_Trans/PKS_FabD"/>
</dbReference>
<evidence type="ECO:0000256" key="4">
    <source>
        <dbReference type="PIRNR" id="PIRNR000446"/>
    </source>
</evidence>
<organism evidence="7 8">
    <name type="scientific">Vagococcus entomophilus</name>
    <dbReference type="NCBI Taxonomy" id="1160095"/>
    <lineage>
        <taxon>Bacteria</taxon>
        <taxon>Bacillati</taxon>
        <taxon>Bacillota</taxon>
        <taxon>Bacilli</taxon>
        <taxon>Lactobacillales</taxon>
        <taxon>Enterococcaceae</taxon>
        <taxon>Vagococcus</taxon>
    </lineage>
</organism>
<dbReference type="RefSeq" id="WP_126822738.1">
    <property type="nucleotide sequence ID" value="NZ_JBHLWU010000001.1"/>
</dbReference>
<evidence type="ECO:0000256" key="2">
    <source>
        <dbReference type="ARBA" id="ARBA00023315"/>
    </source>
</evidence>
<accession>A0A430AJV2</accession>
<sequence length="313" mass="34032">MNYAFVFSGQGAQYVGMGKELYEQFPECRAIFDQASEAVGYDMPKLCFTENEQLNLTEYTQPAILTVSVAILEILNGLGIKPKMVAGLSLGEYTALVASGALNFTEAVQLVQKRGRYMTEAVPAGKGAMSAVMGLSRQDVQEACQKASAAGIVVPANYNMPGQIVIAGEVTAVEKAEKLLEELGAKRVIRLNVSGPFHTSLLEPAAVKLEQALKEVHIEEMKVPVITNLTGKVIPTKSEIIPTLVAQVKSPVYWEDSVETMIESGIDTFIEVGPGRSLSAFIKKISREVTVQNVENLKTLEKIRKIAHIDEEN</sequence>
<evidence type="ECO:0000256" key="5">
    <source>
        <dbReference type="PIRSR" id="PIRSR000446-1"/>
    </source>
</evidence>
<evidence type="ECO:0000259" key="6">
    <source>
        <dbReference type="SMART" id="SM00827"/>
    </source>
</evidence>
<name>A0A430AJV2_9ENTE</name>
<dbReference type="InterPro" id="IPR016035">
    <property type="entry name" value="Acyl_Trfase/lysoPLipase"/>
</dbReference>
<dbReference type="AlphaFoldDB" id="A0A430AJV2"/>
<dbReference type="SMART" id="SM00827">
    <property type="entry name" value="PKS_AT"/>
    <property type="match status" value="1"/>
</dbReference>